<protein>
    <submittedName>
        <fullName evidence="2">Uncharacterized protein</fullName>
    </submittedName>
</protein>
<dbReference type="AlphaFoldDB" id="A0A1H6HDB5"/>
<dbReference type="EMBL" id="FNWQ01000002">
    <property type="protein sequence ID" value="SEH33092.1"/>
    <property type="molecule type" value="Genomic_DNA"/>
</dbReference>
<gene>
    <name evidence="2" type="ORF">SAMN05421593_2129</name>
</gene>
<organism evidence="2 3">
    <name type="scientific">Chryseobacterium culicis</name>
    <dbReference type="NCBI Taxonomy" id="680127"/>
    <lineage>
        <taxon>Bacteria</taxon>
        <taxon>Pseudomonadati</taxon>
        <taxon>Bacteroidota</taxon>
        <taxon>Flavobacteriia</taxon>
        <taxon>Flavobacteriales</taxon>
        <taxon>Weeksellaceae</taxon>
        <taxon>Chryseobacterium group</taxon>
        <taxon>Chryseobacterium</taxon>
    </lineage>
</organism>
<reference evidence="2 3" key="1">
    <citation type="submission" date="2016-10" db="EMBL/GenBank/DDBJ databases">
        <authorList>
            <person name="de Groot N.N."/>
        </authorList>
    </citation>
    <scope>NUCLEOTIDE SEQUENCE [LARGE SCALE GENOMIC DNA]</scope>
    <source>
        <strain evidence="2 3">DSM 23031</strain>
    </source>
</reference>
<keyword evidence="1" id="KW-0732">Signal</keyword>
<evidence type="ECO:0000313" key="2">
    <source>
        <dbReference type="EMBL" id="SEH33092.1"/>
    </source>
</evidence>
<name>A0A1H6HDB5_CHRCI</name>
<evidence type="ECO:0000256" key="1">
    <source>
        <dbReference type="SAM" id="SignalP"/>
    </source>
</evidence>
<dbReference type="Proteomes" id="UP000198561">
    <property type="component" value="Unassembled WGS sequence"/>
</dbReference>
<dbReference type="STRING" id="680127.SAMN05421593_2129"/>
<evidence type="ECO:0000313" key="3">
    <source>
        <dbReference type="Proteomes" id="UP000198561"/>
    </source>
</evidence>
<proteinExistence type="predicted"/>
<accession>A0A1H6HDB5</accession>
<sequence length="210" mass="22106">MKKRIILICSLASSLAYSQVGIKTPNPTNTLDVNGTARIRQVDSGLEEKALTPLYTDANNVVVKIPSTGNHTVTTNFVIIAAGGTGQLISNLAPGAYKVTVVVGNGCVNTSTTDFIVHSYFNNKAPSTNYFGLNAQGGFVTRSTTSNYKPTLTQVAQNNVSVAWSGIEACEDGGNSTALNYNLVINGSAISIVNNGNVAKAYRINATRLD</sequence>
<dbReference type="OrthoDB" id="1340656at2"/>
<feature type="signal peptide" evidence="1">
    <location>
        <begin position="1"/>
        <end position="18"/>
    </location>
</feature>
<feature type="chain" id="PRO_5011651062" evidence="1">
    <location>
        <begin position="19"/>
        <end position="210"/>
    </location>
</feature>
<dbReference type="RefSeq" id="WP_089692221.1">
    <property type="nucleotide sequence ID" value="NZ_FNWQ01000002.1"/>
</dbReference>